<accession>A0A9K3D8M0</accession>
<comment type="caution">
    <text evidence="2">The sequence shown here is derived from an EMBL/GenBank/DDBJ whole genome shotgun (WGS) entry which is preliminary data.</text>
</comment>
<evidence type="ECO:0000313" key="3">
    <source>
        <dbReference type="Proteomes" id="UP000265618"/>
    </source>
</evidence>
<evidence type="ECO:0000256" key="1">
    <source>
        <dbReference type="SAM" id="Phobius"/>
    </source>
</evidence>
<feature type="transmembrane region" description="Helical" evidence="1">
    <location>
        <begin position="148"/>
        <end position="165"/>
    </location>
</feature>
<protein>
    <submittedName>
        <fullName evidence="2">Uncharacterized protein</fullName>
    </submittedName>
</protein>
<keyword evidence="3" id="KW-1185">Reference proteome</keyword>
<evidence type="ECO:0000313" key="2">
    <source>
        <dbReference type="EMBL" id="GIQ89695.1"/>
    </source>
</evidence>
<sequence>YTDPSTGALALSLINVFSSFPECASVEDVQRECVSFLQDFCQSFVMDGAIIPVSDTENDRAFAHAASILIASLGIPVILVPEEALTKENWMNIVVDGLARPGFGQAPVADVFDEAGSKSLTSSKGSVESIGQEEEEEEVCDSLCKAKVVAGVVVGVIAIGVLAALRMRRKRRV</sequence>
<name>A0A9K3D8M0_9EUKA</name>
<gene>
    <name evidence="2" type="ORF">KIPB_012237</name>
</gene>
<keyword evidence="1" id="KW-0812">Transmembrane</keyword>
<dbReference type="AlphaFoldDB" id="A0A9K3D8M0"/>
<proteinExistence type="predicted"/>
<reference evidence="2 3" key="1">
    <citation type="journal article" date="2018" name="PLoS ONE">
        <title>The draft genome of Kipferlia bialata reveals reductive genome evolution in fornicate parasites.</title>
        <authorList>
            <person name="Tanifuji G."/>
            <person name="Takabayashi S."/>
            <person name="Kume K."/>
            <person name="Takagi M."/>
            <person name="Nakayama T."/>
            <person name="Kamikawa R."/>
            <person name="Inagaki Y."/>
            <person name="Hashimoto T."/>
        </authorList>
    </citation>
    <scope>NUCLEOTIDE SEQUENCE [LARGE SCALE GENOMIC DNA]</scope>
    <source>
        <strain evidence="2">NY0173</strain>
    </source>
</reference>
<feature type="non-terminal residue" evidence="2">
    <location>
        <position position="1"/>
    </location>
</feature>
<dbReference type="Proteomes" id="UP000265618">
    <property type="component" value="Unassembled WGS sequence"/>
</dbReference>
<dbReference type="EMBL" id="BDIP01005324">
    <property type="protein sequence ID" value="GIQ89695.1"/>
    <property type="molecule type" value="Genomic_DNA"/>
</dbReference>
<keyword evidence="1" id="KW-0472">Membrane</keyword>
<keyword evidence="1" id="KW-1133">Transmembrane helix</keyword>
<organism evidence="2 3">
    <name type="scientific">Kipferlia bialata</name>
    <dbReference type="NCBI Taxonomy" id="797122"/>
    <lineage>
        <taxon>Eukaryota</taxon>
        <taxon>Metamonada</taxon>
        <taxon>Carpediemonas-like organisms</taxon>
        <taxon>Kipferlia</taxon>
    </lineage>
</organism>